<dbReference type="HOGENOM" id="CLU_008523_10_0_1"/>
<dbReference type="Pfam" id="PF00450">
    <property type="entry name" value="Peptidase_S10"/>
    <property type="match status" value="1"/>
</dbReference>
<evidence type="ECO:0000256" key="5">
    <source>
        <dbReference type="ARBA" id="ARBA00022801"/>
    </source>
</evidence>
<organism evidence="8 9">
    <name type="scientific">Dacryopinax primogenitus (strain DJM 731)</name>
    <name type="common">Brown rot fungus</name>
    <dbReference type="NCBI Taxonomy" id="1858805"/>
    <lineage>
        <taxon>Eukaryota</taxon>
        <taxon>Fungi</taxon>
        <taxon>Dikarya</taxon>
        <taxon>Basidiomycota</taxon>
        <taxon>Agaricomycotina</taxon>
        <taxon>Dacrymycetes</taxon>
        <taxon>Dacrymycetales</taxon>
        <taxon>Dacrymycetaceae</taxon>
        <taxon>Dacryopinax</taxon>
    </lineage>
</organism>
<sequence length="515" mass="57973">MRPFRSPLREKAHLLPATTFVEGIPSNGYRKRQERKILKLVLTAAFIFSLMQLWRLSLWRQRTDILPTPATPEPAEFYSAVRTTKICTNEDRSALGYAGYIALDDDKPDNQRRSFFWLFEAQNDAQNAPVILTIGGGPGTTGLANPLFGQSHCLVAPNGTTKANPVPWSEHYNLLALDHPIGVGFSYGAGVNNSRSAAYDVYDFLQKFFRLYPNLRPNKFVVSSGSYGGIYVPHIAHVIHEENKKVAAGRGQPGAKHINLDSLMISNPLSDFEMHYRWLLQQRCYYTSIYNATQCAEFYEQLPGCLDAISYALSNSTAANRNQAEVTCAPINSGDTHGWDLQDVRLYCGGNTDDIGRCYPEFPWLEEFLNSTKTREELGIPKHVSYQALSETVFREFWAEGDLVQRAQLLYIPLLEDGIRVLHYVGYRDANCAWPGIIAFLKLLKSPFQERFLNTPDVPWPTEDVATVRAVGPGAGNFTYILVKEAGHLVEKNQPALVKSIVEHWIENKAFVEVE</sequence>
<dbReference type="PANTHER" id="PTHR11802:SF113">
    <property type="entry name" value="SERINE CARBOXYPEPTIDASE CTSA-4.1"/>
    <property type="match status" value="1"/>
</dbReference>
<name>M5GAP5_DACPD</name>
<evidence type="ECO:0000256" key="1">
    <source>
        <dbReference type="ARBA" id="ARBA00009431"/>
    </source>
</evidence>
<keyword evidence="6" id="KW-0325">Glycoprotein</keyword>
<proteinExistence type="inferred from homology"/>
<dbReference type="SUPFAM" id="SSF53474">
    <property type="entry name" value="alpha/beta-Hydrolases"/>
    <property type="match status" value="1"/>
</dbReference>
<dbReference type="GO" id="GO:0006508">
    <property type="term" value="P:proteolysis"/>
    <property type="evidence" value="ECO:0007669"/>
    <property type="project" value="UniProtKB-KW"/>
</dbReference>
<dbReference type="Proteomes" id="UP000030653">
    <property type="component" value="Unassembled WGS sequence"/>
</dbReference>
<keyword evidence="5 8" id="KW-0378">Hydrolase</keyword>
<keyword evidence="3" id="KW-0121">Carboxypeptidase</keyword>
<dbReference type="Gene3D" id="1.10.287.410">
    <property type="match status" value="1"/>
</dbReference>
<dbReference type="GO" id="GO:0004185">
    <property type="term" value="F:serine-type carboxypeptidase activity"/>
    <property type="evidence" value="ECO:0007669"/>
    <property type="project" value="UniProtKB-EC"/>
</dbReference>
<dbReference type="InterPro" id="IPR001563">
    <property type="entry name" value="Peptidase_S10"/>
</dbReference>
<protein>
    <recommendedName>
        <fullName evidence="2">carboxypeptidase C</fullName>
        <ecNumber evidence="2">3.4.16.5</ecNumber>
    </recommendedName>
</protein>
<reference evidence="8 9" key="1">
    <citation type="journal article" date="2012" name="Science">
        <title>The Paleozoic origin of enzymatic lignin decomposition reconstructed from 31 fungal genomes.</title>
        <authorList>
            <person name="Floudas D."/>
            <person name="Binder M."/>
            <person name="Riley R."/>
            <person name="Barry K."/>
            <person name="Blanchette R.A."/>
            <person name="Henrissat B."/>
            <person name="Martinez A.T."/>
            <person name="Otillar R."/>
            <person name="Spatafora J.W."/>
            <person name="Yadav J.S."/>
            <person name="Aerts A."/>
            <person name="Benoit I."/>
            <person name="Boyd A."/>
            <person name="Carlson A."/>
            <person name="Copeland A."/>
            <person name="Coutinho P.M."/>
            <person name="de Vries R.P."/>
            <person name="Ferreira P."/>
            <person name="Findley K."/>
            <person name="Foster B."/>
            <person name="Gaskell J."/>
            <person name="Glotzer D."/>
            <person name="Gorecki P."/>
            <person name="Heitman J."/>
            <person name="Hesse C."/>
            <person name="Hori C."/>
            <person name="Igarashi K."/>
            <person name="Jurgens J.A."/>
            <person name="Kallen N."/>
            <person name="Kersten P."/>
            <person name="Kohler A."/>
            <person name="Kuees U."/>
            <person name="Kumar T.K.A."/>
            <person name="Kuo A."/>
            <person name="LaButti K."/>
            <person name="Larrondo L.F."/>
            <person name="Lindquist E."/>
            <person name="Ling A."/>
            <person name="Lombard V."/>
            <person name="Lucas S."/>
            <person name="Lundell T."/>
            <person name="Martin R."/>
            <person name="McLaughlin D.J."/>
            <person name="Morgenstern I."/>
            <person name="Morin E."/>
            <person name="Murat C."/>
            <person name="Nagy L.G."/>
            <person name="Nolan M."/>
            <person name="Ohm R.A."/>
            <person name="Patyshakuliyeva A."/>
            <person name="Rokas A."/>
            <person name="Ruiz-Duenas F.J."/>
            <person name="Sabat G."/>
            <person name="Salamov A."/>
            <person name="Samejima M."/>
            <person name="Schmutz J."/>
            <person name="Slot J.C."/>
            <person name="St John F."/>
            <person name="Stenlid J."/>
            <person name="Sun H."/>
            <person name="Sun S."/>
            <person name="Syed K."/>
            <person name="Tsang A."/>
            <person name="Wiebenga A."/>
            <person name="Young D."/>
            <person name="Pisabarro A."/>
            <person name="Eastwood D.C."/>
            <person name="Martin F."/>
            <person name="Cullen D."/>
            <person name="Grigoriev I.V."/>
            <person name="Hibbett D.S."/>
        </authorList>
    </citation>
    <scope>NUCLEOTIDE SEQUENCE [LARGE SCALE GENOMIC DNA]</scope>
    <source>
        <strain evidence="8 9">DJM-731 SS1</strain>
    </source>
</reference>
<evidence type="ECO:0000313" key="9">
    <source>
        <dbReference type="Proteomes" id="UP000030653"/>
    </source>
</evidence>
<dbReference type="AlphaFoldDB" id="M5GAP5"/>
<comment type="similarity">
    <text evidence="1">Belongs to the peptidase S10 family.</text>
</comment>
<gene>
    <name evidence="8" type="ORF">DACRYDRAFT_115312</name>
</gene>
<dbReference type="EMBL" id="JH795860">
    <property type="protein sequence ID" value="EJU03037.1"/>
    <property type="molecule type" value="Genomic_DNA"/>
</dbReference>
<evidence type="ECO:0000256" key="6">
    <source>
        <dbReference type="ARBA" id="ARBA00023180"/>
    </source>
</evidence>
<evidence type="ECO:0000256" key="2">
    <source>
        <dbReference type="ARBA" id="ARBA00012446"/>
    </source>
</evidence>
<dbReference type="EC" id="3.4.16.5" evidence="2"/>
<dbReference type="OMA" id="AQDANCA"/>
<dbReference type="Gene3D" id="3.40.50.1820">
    <property type="entry name" value="alpha/beta hydrolase"/>
    <property type="match status" value="1"/>
</dbReference>
<keyword evidence="4" id="KW-0645">Protease</keyword>
<evidence type="ECO:0000313" key="8">
    <source>
        <dbReference type="EMBL" id="EJU03037.1"/>
    </source>
</evidence>
<evidence type="ECO:0000256" key="3">
    <source>
        <dbReference type="ARBA" id="ARBA00022645"/>
    </source>
</evidence>
<evidence type="ECO:0000256" key="4">
    <source>
        <dbReference type="ARBA" id="ARBA00022670"/>
    </source>
</evidence>
<feature type="transmembrane region" description="Helical" evidence="7">
    <location>
        <begin position="37"/>
        <end position="54"/>
    </location>
</feature>
<dbReference type="PRINTS" id="PR00724">
    <property type="entry name" value="CRBOXYPTASEC"/>
</dbReference>
<accession>M5GAP5</accession>
<dbReference type="GeneID" id="63685040"/>
<keyword evidence="7" id="KW-1133">Transmembrane helix</keyword>
<dbReference type="RefSeq" id="XP_040629931.1">
    <property type="nucleotide sequence ID" value="XM_040769978.1"/>
</dbReference>
<dbReference type="OrthoDB" id="443318at2759"/>
<keyword evidence="7" id="KW-0812">Transmembrane</keyword>
<keyword evidence="7" id="KW-0472">Membrane</keyword>
<evidence type="ECO:0000256" key="7">
    <source>
        <dbReference type="SAM" id="Phobius"/>
    </source>
</evidence>
<keyword evidence="9" id="KW-1185">Reference proteome</keyword>
<dbReference type="PANTHER" id="PTHR11802">
    <property type="entry name" value="SERINE PROTEASE FAMILY S10 SERINE CARBOXYPEPTIDASE"/>
    <property type="match status" value="1"/>
</dbReference>
<dbReference type="InterPro" id="IPR029058">
    <property type="entry name" value="AB_hydrolase_fold"/>
</dbReference>